<protein>
    <submittedName>
        <fullName evidence="2">AB hydrolase-1 domain-containing protein</fullName>
    </submittedName>
</protein>
<evidence type="ECO:0000259" key="1">
    <source>
        <dbReference type="Pfam" id="PF12697"/>
    </source>
</evidence>
<dbReference type="InterPro" id="IPR029058">
    <property type="entry name" value="AB_hydrolase_fold"/>
</dbReference>
<reference evidence="2" key="1">
    <citation type="submission" date="2020-05" db="EMBL/GenBank/DDBJ databases">
        <title>Mycena genomes resolve the evolution of fungal bioluminescence.</title>
        <authorList>
            <person name="Tsai I.J."/>
        </authorList>
    </citation>
    <scope>NUCLEOTIDE SEQUENCE</scope>
    <source>
        <strain evidence="2">110903Hualien_Pintung</strain>
    </source>
</reference>
<gene>
    <name evidence="2" type="ORF">HMN09_01237800</name>
</gene>
<evidence type="ECO:0000313" key="2">
    <source>
        <dbReference type="EMBL" id="KAF7291780.1"/>
    </source>
</evidence>
<organism evidence="2 3">
    <name type="scientific">Mycena chlorophos</name>
    <name type="common">Agaric fungus</name>
    <name type="synonym">Agaricus chlorophos</name>
    <dbReference type="NCBI Taxonomy" id="658473"/>
    <lineage>
        <taxon>Eukaryota</taxon>
        <taxon>Fungi</taxon>
        <taxon>Dikarya</taxon>
        <taxon>Basidiomycota</taxon>
        <taxon>Agaricomycotina</taxon>
        <taxon>Agaricomycetes</taxon>
        <taxon>Agaricomycetidae</taxon>
        <taxon>Agaricales</taxon>
        <taxon>Marasmiineae</taxon>
        <taxon>Mycenaceae</taxon>
        <taxon>Mycena</taxon>
    </lineage>
</organism>
<feature type="domain" description="AB hydrolase-1" evidence="1">
    <location>
        <begin position="31"/>
        <end position="338"/>
    </location>
</feature>
<comment type="caution">
    <text evidence="2">The sequence shown here is derived from an EMBL/GenBank/DDBJ whole genome shotgun (WGS) entry which is preliminary data.</text>
</comment>
<name>A0A8H6S3X4_MYCCL</name>
<keyword evidence="2" id="KW-0378">Hydrolase</keyword>
<sequence length="388" mass="42652">MLSTFTLENGVAFTYTDSGPVEQNGAYPTLFVIHGHTFHAGTFRRLHPLASHSGLRVICLNRREYDGSSLYPEDELAVFTTGTEEERAALLGVQGRDLALCIDGIIRSLALPKAGGVALMAWSLGNVFLLSVLASLNTLPAPTKERLVQWVHTAIIFQAPSFVFGVPPAKNLLVPQTDPTIPPAEKKVAFAKWVSSFFEHPGDLSTHDLSALTYPAPLNPPPDKTPTIQRMTPEEVQSVINTAPGPRYDDFISFPPYAGILAAQAERALWDVGTRKAWVRMNERGGGLWTIYATADCWNTIHAGWVLEDEAMAHPGLPMRFQVLEGANHFLMWEDPQRALDVFKRCMPVPTKTSPSSSAISRAGCCTSAFIAMSRVWSAIRRDVLRRA</sequence>
<accession>A0A8H6S3X4</accession>
<dbReference type="AlphaFoldDB" id="A0A8H6S3X4"/>
<proteinExistence type="predicted"/>
<dbReference type="EMBL" id="JACAZE010000023">
    <property type="protein sequence ID" value="KAF7291780.1"/>
    <property type="molecule type" value="Genomic_DNA"/>
</dbReference>
<dbReference type="GO" id="GO:0016787">
    <property type="term" value="F:hydrolase activity"/>
    <property type="evidence" value="ECO:0007669"/>
    <property type="project" value="UniProtKB-KW"/>
</dbReference>
<dbReference type="InterPro" id="IPR000073">
    <property type="entry name" value="AB_hydrolase_1"/>
</dbReference>
<dbReference type="SUPFAM" id="SSF53474">
    <property type="entry name" value="alpha/beta-Hydrolases"/>
    <property type="match status" value="1"/>
</dbReference>
<dbReference type="Gene3D" id="3.40.50.1820">
    <property type="entry name" value="alpha/beta hydrolase"/>
    <property type="match status" value="1"/>
</dbReference>
<dbReference type="Pfam" id="PF12697">
    <property type="entry name" value="Abhydrolase_6"/>
    <property type="match status" value="1"/>
</dbReference>
<dbReference type="OrthoDB" id="3466517at2759"/>
<keyword evidence="3" id="KW-1185">Reference proteome</keyword>
<evidence type="ECO:0000313" key="3">
    <source>
        <dbReference type="Proteomes" id="UP000613580"/>
    </source>
</evidence>
<dbReference type="Proteomes" id="UP000613580">
    <property type="component" value="Unassembled WGS sequence"/>
</dbReference>